<dbReference type="Proteomes" id="UP000886523">
    <property type="component" value="Unassembled WGS sequence"/>
</dbReference>
<dbReference type="EMBL" id="MU128953">
    <property type="protein sequence ID" value="KAF9515148.1"/>
    <property type="molecule type" value="Genomic_DNA"/>
</dbReference>
<name>A0A9P6B002_9AGAM</name>
<gene>
    <name evidence="1" type="ORF">BS47DRAFT_1391879</name>
</gene>
<comment type="caution">
    <text evidence="1">The sequence shown here is derived from an EMBL/GenBank/DDBJ whole genome shotgun (WGS) entry which is preliminary data.</text>
</comment>
<keyword evidence="2" id="KW-1185">Reference proteome</keyword>
<organism evidence="1 2">
    <name type="scientific">Hydnum rufescens UP504</name>
    <dbReference type="NCBI Taxonomy" id="1448309"/>
    <lineage>
        <taxon>Eukaryota</taxon>
        <taxon>Fungi</taxon>
        <taxon>Dikarya</taxon>
        <taxon>Basidiomycota</taxon>
        <taxon>Agaricomycotina</taxon>
        <taxon>Agaricomycetes</taxon>
        <taxon>Cantharellales</taxon>
        <taxon>Hydnaceae</taxon>
        <taxon>Hydnum</taxon>
    </lineage>
</organism>
<protein>
    <submittedName>
        <fullName evidence="1">Uncharacterized protein</fullName>
    </submittedName>
</protein>
<dbReference type="AlphaFoldDB" id="A0A9P6B002"/>
<accession>A0A9P6B002</accession>
<evidence type="ECO:0000313" key="2">
    <source>
        <dbReference type="Proteomes" id="UP000886523"/>
    </source>
</evidence>
<evidence type="ECO:0000313" key="1">
    <source>
        <dbReference type="EMBL" id="KAF9515148.1"/>
    </source>
</evidence>
<proteinExistence type="predicted"/>
<reference evidence="1" key="1">
    <citation type="journal article" date="2020" name="Nat. Commun.">
        <title>Large-scale genome sequencing of mycorrhizal fungi provides insights into the early evolution of symbiotic traits.</title>
        <authorList>
            <person name="Miyauchi S."/>
            <person name="Kiss E."/>
            <person name="Kuo A."/>
            <person name="Drula E."/>
            <person name="Kohler A."/>
            <person name="Sanchez-Garcia M."/>
            <person name="Morin E."/>
            <person name="Andreopoulos B."/>
            <person name="Barry K.W."/>
            <person name="Bonito G."/>
            <person name="Buee M."/>
            <person name="Carver A."/>
            <person name="Chen C."/>
            <person name="Cichocki N."/>
            <person name="Clum A."/>
            <person name="Culley D."/>
            <person name="Crous P.W."/>
            <person name="Fauchery L."/>
            <person name="Girlanda M."/>
            <person name="Hayes R.D."/>
            <person name="Keri Z."/>
            <person name="LaButti K."/>
            <person name="Lipzen A."/>
            <person name="Lombard V."/>
            <person name="Magnuson J."/>
            <person name="Maillard F."/>
            <person name="Murat C."/>
            <person name="Nolan M."/>
            <person name="Ohm R.A."/>
            <person name="Pangilinan J."/>
            <person name="Pereira M.F."/>
            <person name="Perotto S."/>
            <person name="Peter M."/>
            <person name="Pfister S."/>
            <person name="Riley R."/>
            <person name="Sitrit Y."/>
            <person name="Stielow J.B."/>
            <person name="Szollosi G."/>
            <person name="Zifcakova L."/>
            <person name="Stursova M."/>
            <person name="Spatafora J.W."/>
            <person name="Tedersoo L."/>
            <person name="Vaario L.M."/>
            <person name="Yamada A."/>
            <person name="Yan M."/>
            <person name="Wang P."/>
            <person name="Xu J."/>
            <person name="Bruns T."/>
            <person name="Baldrian P."/>
            <person name="Vilgalys R."/>
            <person name="Dunand C."/>
            <person name="Henrissat B."/>
            <person name="Grigoriev I.V."/>
            <person name="Hibbett D."/>
            <person name="Nagy L.G."/>
            <person name="Martin F.M."/>
        </authorList>
    </citation>
    <scope>NUCLEOTIDE SEQUENCE</scope>
    <source>
        <strain evidence="1">UP504</strain>
    </source>
</reference>
<sequence length="284" mass="33063">MISFDRPRTEIGRYRLGDDRERNRKLERQWGNRGSSEDIESYRLSDDTGKETDLRCITIGSVIEHFGPIVSQTIRPRVRFHPLSSVRRYDPLSDTTSLSLHMRQHKIGCLPLSSRRRYDPVFESFLYRLTGDMEKKSDSGIYRFRDIIGYRLANDRVADQSDRMSSHGRQDVQISPGIVLQTIGSQIKMGIVYQTIGSQIKMIGYLLTDDSIVFAYYWLSSGIVLQTIGSQIKMMQYRLTHDRGASRYCRFSDIIGYRLANDRIWRPYRFPNDPDNIRKLLCPA</sequence>